<dbReference type="Pfam" id="PF00328">
    <property type="entry name" value="His_Phos_2"/>
    <property type="match status" value="1"/>
</dbReference>
<dbReference type="InterPro" id="IPR033379">
    <property type="entry name" value="Acid_Pase_AS"/>
</dbReference>
<keyword evidence="2" id="KW-0378">Hydrolase</keyword>
<evidence type="ECO:0000256" key="6">
    <source>
        <dbReference type="SAM" id="Phobius"/>
    </source>
</evidence>
<dbReference type="OrthoDB" id="10262962at2759"/>
<dbReference type="PANTHER" id="PTHR11567:SF110">
    <property type="entry name" value="2-PHOSPHOXYLOSE PHOSPHATASE 1"/>
    <property type="match status" value="1"/>
</dbReference>
<dbReference type="SUPFAM" id="SSF53254">
    <property type="entry name" value="Phosphoglycerate mutase-like"/>
    <property type="match status" value="1"/>
</dbReference>
<dbReference type="CDD" id="cd07061">
    <property type="entry name" value="HP_HAP_like"/>
    <property type="match status" value="1"/>
</dbReference>
<organism evidence="7 8">
    <name type="scientific">Bugula neritina</name>
    <name type="common">Brown bryozoan</name>
    <name type="synonym">Sertularia neritina</name>
    <dbReference type="NCBI Taxonomy" id="10212"/>
    <lineage>
        <taxon>Eukaryota</taxon>
        <taxon>Metazoa</taxon>
        <taxon>Spiralia</taxon>
        <taxon>Lophotrochozoa</taxon>
        <taxon>Bryozoa</taxon>
        <taxon>Gymnolaemata</taxon>
        <taxon>Cheilostomatida</taxon>
        <taxon>Flustrina</taxon>
        <taxon>Buguloidea</taxon>
        <taxon>Bugulidae</taxon>
        <taxon>Bugula</taxon>
    </lineage>
</organism>
<evidence type="ECO:0000256" key="5">
    <source>
        <dbReference type="ARBA" id="ARBA00041499"/>
    </source>
</evidence>
<keyword evidence="8" id="KW-1185">Reference proteome</keyword>
<dbReference type="GO" id="GO:0016791">
    <property type="term" value="F:phosphatase activity"/>
    <property type="evidence" value="ECO:0007669"/>
    <property type="project" value="TreeGrafter"/>
</dbReference>
<dbReference type="InterPro" id="IPR029033">
    <property type="entry name" value="His_PPase_superfam"/>
</dbReference>
<comment type="caution">
    <text evidence="7">The sequence shown here is derived from an EMBL/GenBank/DDBJ whole genome shotgun (WGS) entry which is preliminary data.</text>
</comment>
<dbReference type="AlphaFoldDB" id="A0A7J7JYY6"/>
<reference evidence="7" key="1">
    <citation type="submission" date="2020-06" db="EMBL/GenBank/DDBJ databases">
        <title>Draft genome of Bugula neritina, a colonial animal packing powerful symbionts and potential medicines.</title>
        <authorList>
            <person name="Rayko M."/>
        </authorList>
    </citation>
    <scope>NUCLEOTIDE SEQUENCE [LARGE SCALE GENOMIC DNA]</scope>
    <source>
        <strain evidence="7">Kwan_BN1</strain>
    </source>
</reference>
<sequence length="500" mass="56912">MTDDIDTAILVVVAIKFKQSVIFGVKMGRLRRMLLALVVCMVISTVLLLHYLGQSELPPSTTSSMLDFEETNEDTLPNVRLGYCHFPENIKLGSEGVPPSLRYKLKSVTTLIRHGNRLPMESTPPLGPLKHPNVSCELDIKDSYMPKQLADFIVKTNIKPTWTYETLRPQSPVCHSAGLTQLGVEQHLKTGGLLHQAYKKQLALTQLNVSVVSTTRSRTIQSAVAFVYGLLRGEVYYSSLAVDLAYTQEFCRHTKASQCSCTAAEIHRQRGEKRLREMRKTDRFFIEFDSSIHKSMGSRYSVKSYYPWKAALDMMVSRTCRKKALPCNKRYCFRVSQVNLIWQSMSHYFQHMSTDQDMLIAAKLEMYRFLKEIVLRLSDHSTRPSQLIPDKFTVYSGHDNTIIPLLIALELPVKQWPPFASRLIFELYEPPADVVRKEHVFKLVYNGKDVTRQLKFCVSSLGYLYHGCALKDLVNYVHNIVPNLGANSYAEACGSPRNVL</sequence>
<evidence type="ECO:0000256" key="2">
    <source>
        <dbReference type="ARBA" id="ARBA00022801"/>
    </source>
</evidence>
<dbReference type="InterPro" id="IPR050645">
    <property type="entry name" value="Histidine_acid_phosphatase"/>
</dbReference>
<evidence type="ECO:0000256" key="3">
    <source>
        <dbReference type="ARBA" id="ARBA00036311"/>
    </source>
</evidence>
<proteinExistence type="inferred from homology"/>
<comment type="catalytic activity">
    <reaction evidence="3">
        <text>3-O-[beta-D-GlcA-(1-&gt;3)-beta-D-Gal-(1-&gt;3)-beta-D-Gal-(1-&gt;4)-beta-D-2-O-P-Xyl]-L-seryl-[protein] + H2O = 3-O-(beta-D-GlcA-(1-&gt;3)-beta-D-Gal-(1-&gt;3)-beta-D-Gal-(1-&gt;4)-beta-D-Xyl)-L-seryl-[protein] + phosphate</text>
        <dbReference type="Rhea" id="RHEA:56512"/>
        <dbReference type="Rhea" id="RHEA-COMP:12573"/>
        <dbReference type="Rhea" id="RHEA-COMP:14559"/>
        <dbReference type="ChEBI" id="CHEBI:15377"/>
        <dbReference type="ChEBI" id="CHEBI:43474"/>
        <dbReference type="ChEBI" id="CHEBI:132093"/>
        <dbReference type="ChEBI" id="CHEBI:140495"/>
    </reaction>
</comment>
<dbReference type="PROSITE" id="PS00616">
    <property type="entry name" value="HIS_ACID_PHOSPHAT_1"/>
    <property type="match status" value="1"/>
</dbReference>
<keyword evidence="6" id="KW-1133">Transmembrane helix</keyword>
<evidence type="ECO:0000313" key="7">
    <source>
        <dbReference type="EMBL" id="KAF6030934.1"/>
    </source>
</evidence>
<keyword evidence="6" id="KW-0472">Membrane</keyword>
<protein>
    <recommendedName>
        <fullName evidence="4">2-phosphoxylose phosphatase 1</fullName>
    </recommendedName>
    <alternativeName>
        <fullName evidence="5">Acid phosphatase-like protein 2</fullName>
    </alternativeName>
</protein>
<keyword evidence="6" id="KW-0812">Transmembrane</keyword>
<dbReference type="PANTHER" id="PTHR11567">
    <property type="entry name" value="ACID PHOSPHATASE-RELATED"/>
    <property type="match status" value="1"/>
</dbReference>
<dbReference type="Proteomes" id="UP000593567">
    <property type="component" value="Unassembled WGS sequence"/>
</dbReference>
<evidence type="ECO:0000256" key="1">
    <source>
        <dbReference type="ARBA" id="ARBA00005375"/>
    </source>
</evidence>
<dbReference type="InterPro" id="IPR000560">
    <property type="entry name" value="His_Pase_clade-2"/>
</dbReference>
<evidence type="ECO:0000256" key="4">
    <source>
        <dbReference type="ARBA" id="ARBA00040357"/>
    </source>
</evidence>
<dbReference type="Gene3D" id="3.40.50.1240">
    <property type="entry name" value="Phosphoglycerate mutase-like"/>
    <property type="match status" value="1"/>
</dbReference>
<gene>
    <name evidence="7" type="ORF">EB796_010748</name>
</gene>
<name>A0A7J7JYY6_BUGNE</name>
<dbReference type="PROSITE" id="PS00778">
    <property type="entry name" value="HIS_ACID_PHOSPHAT_2"/>
    <property type="match status" value="1"/>
</dbReference>
<accession>A0A7J7JYY6</accession>
<comment type="similarity">
    <text evidence="1">Belongs to the histidine acid phosphatase family.</text>
</comment>
<evidence type="ECO:0000313" key="8">
    <source>
        <dbReference type="Proteomes" id="UP000593567"/>
    </source>
</evidence>
<feature type="transmembrane region" description="Helical" evidence="6">
    <location>
        <begin position="33"/>
        <end position="53"/>
    </location>
</feature>
<dbReference type="EMBL" id="VXIV02001654">
    <property type="protein sequence ID" value="KAF6030934.1"/>
    <property type="molecule type" value="Genomic_DNA"/>
</dbReference>